<dbReference type="GO" id="GO:0005829">
    <property type="term" value="C:cytosol"/>
    <property type="evidence" value="ECO:0007669"/>
    <property type="project" value="TreeGrafter"/>
</dbReference>
<dbReference type="CDD" id="cd02209">
    <property type="entry name" value="cupin_XRE_C"/>
    <property type="match status" value="1"/>
</dbReference>
<dbReference type="SUPFAM" id="SSF47413">
    <property type="entry name" value="lambda repressor-like DNA-binding domains"/>
    <property type="match status" value="1"/>
</dbReference>
<dbReference type="Pfam" id="PF12844">
    <property type="entry name" value="HTH_19"/>
    <property type="match status" value="1"/>
</dbReference>
<dbReference type="InterPro" id="IPR050807">
    <property type="entry name" value="TransReg_Diox_bact_type"/>
</dbReference>
<dbReference type="InterPro" id="IPR010982">
    <property type="entry name" value="Lambda_DNA-bd_dom_sf"/>
</dbReference>
<dbReference type="AlphaFoldDB" id="A0A223KPH6"/>
<dbReference type="SUPFAM" id="SSF51182">
    <property type="entry name" value="RmlC-like cupins"/>
    <property type="match status" value="1"/>
</dbReference>
<proteinExistence type="predicted"/>
<dbReference type="PROSITE" id="PS50943">
    <property type="entry name" value="HTH_CROC1"/>
    <property type="match status" value="1"/>
</dbReference>
<dbReference type="Gene3D" id="1.10.260.40">
    <property type="entry name" value="lambda repressor-like DNA-binding domains"/>
    <property type="match status" value="1"/>
</dbReference>
<dbReference type="RefSeq" id="WP_066411740.1">
    <property type="nucleotide sequence ID" value="NZ_CP018866.1"/>
</dbReference>
<name>A0A223KPH6_9BACI</name>
<evidence type="ECO:0000313" key="4">
    <source>
        <dbReference type="Proteomes" id="UP000215224"/>
    </source>
</evidence>
<dbReference type="Pfam" id="PF07883">
    <property type="entry name" value="Cupin_2"/>
    <property type="match status" value="1"/>
</dbReference>
<dbReference type="InterPro" id="IPR001387">
    <property type="entry name" value="Cro/C1-type_HTH"/>
</dbReference>
<feature type="domain" description="HTH cro/C1-type" evidence="2">
    <location>
        <begin position="7"/>
        <end position="61"/>
    </location>
</feature>
<dbReference type="GO" id="GO:0003700">
    <property type="term" value="F:DNA-binding transcription factor activity"/>
    <property type="evidence" value="ECO:0007669"/>
    <property type="project" value="TreeGrafter"/>
</dbReference>
<dbReference type="InterPro" id="IPR011051">
    <property type="entry name" value="RmlC_Cupin_sf"/>
</dbReference>
<dbReference type="KEGG" id="bcoh:BC6307_08750"/>
<dbReference type="GO" id="GO:0003677">
    <property type="term" value="F:DNA binding"/>
    <property type="evidence" value="ECO:0007669"/>
    <property type="project" value="UniProtKB-KW"/>
</dbReference>
<evidence type="ECO:0000259" key="2">
    <source>
        <dbReference type="PROSITE" id="PS50943"/>
    </source>
</evidence>
<dbReference type="SMART" id="SM00530">
    <property type="entry name" value="HTH_XRE"/>
    <property type="match status" value="1"/>
</dbReference>
<sequence length="176" mass="19215">MDIGSTIRSIRKRKKITIAEMSCGTGLSKGFISNMENNNTSPSISTLETVANFLNVPLTYLLLKKEDRIQVVRQDERTLTISQQGKMKVETVSSRGGLRIMHVELEPGASSGVEPHAHQGEECHVVLKGTILAEQGEESIILNEGDSFSWNASVPHIVKNIGEDPAVVLIAVYSTN</sequence>
<reference evidence="3 4" key="1">
    <citation type="submission" date="2016-12" db="EMBL/GenBank/DDBJ databases">
        <title>The whole genome sequencing and assembly of Bacillus cohnii DSM 6307T strain.</title>
        <authorList>
            <person name="Lee Y.-J."/>
            <person name="Yi H."/>
            <person name="Bahn Y.-S."/>
            <person name="Kim J.F."/>
            <person name="Lee D.-W."/>
        </authorList>
    </citation>
    <scope>NUCLEOTIDE SEQUENCE [LARGE SCALE GENOMIC DNA]</scope>
    <source>
        <strain evidence="3 4">DSM 6307</strain>
    </source>
</reference>
<evidence type="ECO:0000313" key="3">
    <source>
        <dbReference type="EMBL" id="AST91359.1"/>
    </source>
</evidence>
<dbReference type="Gene3D" id="2.60.120.10">
    <property type="entry name" value="Jelly Rolls"/>
    <property type="match status" value="1"/>
</dbReference>
<keyword evidence="4" id="KW-1185">Reference proteome</keyword>
<dbReference type="EMBL" id="CP018866">
    <property type="protein sequence ID" value="AST91359.1"/>
    <property type="molecule type" value="Genomic_DNA"/>
</dbReference>
<dbReference type="InterPro" id="IPR013096">
    <property type="entry name" value="Cupin_2"/>
</dbReference>
<evidence type="ECO:0000256" key="1">
    <source>
        <dbReference type="ARBA" id="ARBA00023125"/>
    </source>
</evidence>
<dbReference type="Proteomes" id="UP000215224">
    <property type="component" value="Chromosome"/>
</dbReference>
<protein>
    <submittedName>
        <fullName evidence="3">DNA-binding protein</fullName>
    </submittedName>
</protein>
<dbReference type="InterPro" id="IPR014710">
    <property type="entry name" value="RmlC-like_jellyroll"/>
</dbReference>
<dbReference type="CDD" id="cd00093">
    <property type="entry name" value="HTH_XRE"/>
    <property type="match status" value="1"/>
</dbReference>
<organism evidence="3 4">
    <name type="scientific">Sutcliffiella cohnii</name>
    <dbReference type="NCBI Taxonomy" id="33932"/>
    <lineage>
        <taxon>Bacteria</taxon>
        <taxon>Bacillati</taxon>
        <taxon>Bacillota</taxon>
        <taxon>Bacilli</taxon>
        <taxon>Bacillales</taxon>
        <taxon>Bacillaceae</taxon>
        <taxon>Sutcliffiella</taxon>
    </lineage>
</organism>
<accession>A0A223KPH6</accession>
<dbReference type="PANTHER" id="PTHR46797">
    <property type="entry name" value="HTH-TYPE TRANSCRIPTIONAL REGULATOR"/>
    <property type="match status" value="1"/>
</dbReference>
<dbReference type="PANTHER" id="PTHR46797:SF2">
    <property type="entry name" value="TRANSCRIPTIONAL REGULATOR"/>
    <property type="match status" value="1"/>
</dbReference>
<keyword evidence="1 3" id="KW-0238">DNA-binding</keyword>
<gene>
    <name evidence="3" type="ORF">BC6307_08750</name>
</gene>
<dbReference type="STRING" id="1314751.GCA_001591425_00536"/>